<dbReference type="HOGENOM" id="CLU_025792_0_0_1"/>
<dbReference type="EMBL" id="FO082050">
    <property type="protein sequence ID" value="CCE82903.1"/>
    <property type="molecule type" value="Genomic_DNA"/>
</dbReference>
<keyword evidence="4" id="KW-0809">Transit peptide</keyword>
<dbReference type="InterPro" id="IPR050896">
    <property type="entry name" value="Mito_lipid_metab_GTPase"/>
</dbReference>
<dbReference type="InterPro" id="IPR030378">
    <property type="entry name" value="G_CP_dom"/>
</dbReference>
<dbReference type="InParanoid" id="G8YD72"/>
<dbReference type="Proteomes" id="UP000005222">
    <property type="component" value="Chromosome J"/>
</dbReference>
<proteinExistence type="predicted"/>
<dbReference type="OrthoDB" id="1696305at2759"/>
<evidence type="ECO:0000256" key="5">
    <source>
        <dbReference type="ARBA" id="ARBA00031834"/>
    </source>
</evidence>
<accession>G8YD72</accession>
<gene>
    <name evidence="7" type="primary">Piso0_002661</name>
    <name evidence="7" type="ORF">GNLVRS01_PISO0J16861g</name>
</gene>
<dbReference type="FunCoup" id="G8YD72">
    <property type="interactions" value="141"/>
</dbReference>
<evidence type="ECO:0000256" key="1">
    <source>
        <dbReference type="ARBA" id="ARBA00003269"/>
    </source>
</evidence>
<dbReference type="OMA" id="INDYCAR"/>
<dbReference type="PANTHER" id="PTHR46434:SF1">
    <property type="entry name" value="GENETIC INTERACTOR OF PROHIBITINS 3, MITOCHONDRIAL"/>
    <property type="match status" value="1"/>
</dbReference>
<evidence type="ECO:0000256" key="3">
    <source>
        <dbReference type="ARBA" id="ARBA00018901"/>
    </source>
</evidence>
<comment type="subcellular location">
    <subcellularLocation>
        <location evidence="2">Mitochondrion</location>
    </subcellularLocation>
</comment>
<reference evidence="7 8" key="1">
    <citation type="journal article" date="2012" name="G3 (Bethesda)">
        <title>Pichia sorbitophila, an interspecies yeast hybrid reveals early steps of genome resolution following polyploidization.</title>
        <authorList>
            <person name="Leh Louis V."/>
            <person name="Despons L."/>
            <person name="Friedrich A."/>
            <person name="Martin T."/>
            <person name="Durrens P."/>
            <person name="Casaregola S."/>
            <person name="Neuveglise C."/>
            <person name="Fairhead C."/>
            <person name="Marck C."/>
            <person name="Cruz J.A."/>
            <person name="Straub M.L."/>
            <person name="Kugler V."/>
            <person name="Sacerdot C."/>
            <person name="Uzunov Z."/>
            <person name="Thierry A."/>
            <person name="Weiss S."/>
            <person name="Bleykasten C."/>
            <person name="De Montigny J."/>
            <person name="Jacques N."/>
            <person name="Jung P."/>
            <person name="Lemaire M."/>
            <person name="Mallet S."/>
            <person name="Morel G."/>
            <person name="Richard G.F."/>
            <person name="Sarkar A."/>
            <person name="Savel G."/>
            <person name="Schacherer J."/>
            <person name="Seret M.L."/>
            <person name="Talla E."/>
            <person name="Samson G."/>
            <person name="Jubin C."/>
            <person name="Poulain J."/>
            <person name="Vacherie B."/>
            <person name="Barbe V."/>
            <person name="Pelletier E."/>
            <person name="Sherman D.J."/>
            <person name="Westhof E."/>
            <person name="Weissenbach J."/>
            <person name="Baret P.V."/>
            <person name="Wincker P."/>
            <person name="Gaillardin C."/>
            <person name="Dujon B."/>
            <person name="Souciet J.L."/>
        </authorList>
    </citation>
    <scope>NUCLEOTIDE SEQUENCE [LARGE SCALE GENOMIC DNA]</scope>
    <source>
        <strain evidence="8">ATCC MYA-4447 / BCRC 22081 / CBS 7064 / NBRC 10061 / NRRL Y-12695</strain>
    </source>
</reference>
<dbReference type="AlphaFoldDB" id="G8YD72"/>
<evidence type="ECO:0000256" key="4">
    <source>
        <dbReference type="ARBA" id="ARBA00022946"/>
    </source>
</evidence>
<dbReference type="Gene3D" id="3.40.50.300">
    <property type="entry name" value="P-loop containing nucleotide triphosphate hydrolases"/>
    <property type="match status" value="1"/>
</dbReference>
<sequence>MFSLNRFAKPALIARSFFPRWHRKNWVSQYSTLVYNLFPTCSSCGVKLQNTDPKKEGYYQLPTTKPKLIREEDKVFDKYIKELSPEDRELLNVSDNVSKANEKPVKEKDGTDIQCIRCRSALYQSRFNWDEHPAETLDDVISSIPSHGNIVYLVNAMDFPFSLDSRIFQYRNAKDITFIITKCDLLYSSLSMNNKYGATFFRDYIWRKYNVDGSKVHVASGLSDWNMEAILKEIPDNSYLVGNVNCGKSTLLKSLLYVSSKKDSKLISSDKRKALENLQDRAVNKGLPKNLYARQQRKASDRYKLLNGPGASHMPGFTRNHILYDLKGKTVFDVPGFSSNAQHGVYRYMSPENIKQISKGALVPRNGIFNSPYETLKGEQVYTIGGIFYLETPPNTIFQVRKCINFGSHVFTSMDKALSVLQHIEDYPSLVRAFAVDKSSLEGLRKFVVPPFYGSIDFVFQNVGHINITPTGKRTTNDPLILYLPQNVRALVRQPISKYLYKTLSGRDKNGNPLRKENWKSKSTTVLHRYTGSVPFTADLIPSSSKDPYESINDYCARVNPSLSYTRSTVLDESNRYMYWI</sequence>
<evidence type="ECO:0000259" key="6">
    <source>
        <dbReference type="PROSITE" id="PS51721"/>
    </source>
</evidence>
<dbReference type="GO" id="GO:0005525">
    <property type="term" value="F:GTP binding"/>
    <property type="evidence" value="ECO:0007669"/>
    <property type="project" value="InterPro"/>
</dbReference>
<dbReference type="PANTHER" id="PTHR46434">
    <property type="entry name" value="GENETIC INTERACTOR OF PROHIBITINS 3, MITOCHONDRIAL"/>
    <property type="match status" value="1"/>
</dbReference>
<dbReference type="eggNOG" id="ENOG502S0UP">
    <property type="taxonomic scope" value="Eukaryota"/>
</dbReference>
<organism evidence="7 8">
    <name type="scientific">Pichia sorbitophila (strain ATCC MYA-4447 / BCRC 22081 / CBS 7064 / NBRC 10061 / NRRL Y-12695)</name>
    <name type="common">Hybrid yeast</name>
    <dbReference type="NCBI Taxonomy" id="559304"/>
    <lineage>
        <taxon>Eukaryota</taxon>
        <taxon>Fungi</taxon>
        <taxon>Dikarya</taxon>
        <taxon>Ascomycota</taxon>
        <taxon>Saccharomycotina</taxon>
        <taxon>Pichiomycetes</taxon>
        <taxon>Debaryomycetaceae</taxon>
        <taxon>Millerozyma</taxon>
    </lineage>
</organism>
<comment type="function">
    <text evidence="1">May be involved in the mitochondrial lipid metabolism.</text>
</comment>
<protein>
    <recommendedName>
        <fullName evidence="3">Genetic interactor of prohibitins 3, mitochondrial</fullName>
    </recommendedName>
    <alternativeName>
        <fullName evidence="5">Found in mitochondrial proteome protein 38</fullName>
    </alternativeName>
</protein>
<dbReference type="SUPFAM" id="SSF52540">
    <property type="entry name" value="P-loop containing nucleoside triphosphate hydrolases"/>
    <property type="match status" value="1"/>
</dbReference>
<evidence type="ECO:0000256" key="2">
    <source>
        <dbReference type="ARBA" id="ARBA00004173"/>
    </source>
</evidence>
<name>G8YD72_PICSO</name>
<dbReference type="InterPro" id="IPR027417">
    <property type="entry name" value="P-loop_NTPase"/>
</dbReference>
<dbReference type="STRING" id="559304.G8YD72"/>
<evidence type="ECO:0000313" key="8">
    <source>
        <dbReference type="Proteomes" id="UP000005222"/>
    </source>
</evidence>
<feature type="domain" description="CP-type G" evidence="6">
    <location>
        <begin position="134"/>
        <end position="340"/>
    </location>
</feature>
<dbReference type="GO" id="GO:0005739">
    <property type="term" value="C:mitochondrion"/>
    <property type="evidence" value="ECO:0007669"/>
    <property type="project" value="UniProtKB-SubCell"/>
</dbReference>
<dbReference type="PROSITE" id="PS51721">
    <property type="entry name" value="G_CP"/>
    <property type="match status" value="1"/>
</dbReference>
<evidence type="ECO:0000313" key="7">
    <source>
        <dbReference type="EMBL" id="CCE82903.1"/>
    </source>
</evidence>
<keyword evidence="8" id="KW-1185">Reference proteome</keyword>